<proteinExistence type="predicted"/>
<keyword evidence="2" id="KW-0472">Membrane</keyword>
<dbReference type="Proteomes" id="UP000271587">
    <property type="component" value="Chromosome"/>
</dbReference>
<dbReference type="EMBL" id="CP033897">
    <property type="protein sequence ID" value="AZA11802.1"/>
    <property type="molecule type" value="Genomic_DNA"/>
</dbReference>
<protein>
    <recommendedName>
        <fullName evidence="5">DUF3043 domain-containing protein</fullName>
    </recommendedName>
</protein>
<sequence>MKQSQDNNAQQNLPKGYTPKKGKPTPKRKEAEQHGGTFEARFAPQKSWGESRKERKELKAKMSSEEWRAYKAKQKEERKQRTREAQAAMDRGEEKYLLDRDKGPEKRFVRDFVDSRRYTSNFVMPVALILLLVLFIGQWAPKFASIVSMAAMLMMLAFLVEGIVLGRSASKATREKFPDTTLRGSSIGFYAYSRATQPRRWRTPKPRVALGEKVK</sequence>
<keyword evidence="2" id="KW-1133">Transmembrane helix</keyword>
<dbReference type="Pfam" id="PF11241">
    <property type="entry name" value="DUF3043"/>
    <property type="match status" value="1"/>
</dbReference>
<gene>
    <name evidence="3" type="ORF">CGERO_07510</name>
</gene>
<dbReference type="AlphaFoldDB" id="A0A3G6J1G3"/>
<dbReference type="RefSeq" id="WP_123934677.1">
    <property type="nucleotide sequence ID" value="NZ_CP033897.1"/>
</dbReference>
<accession>A0A3G6J1G3</accession>
<keyword evidence="2" id="KW-0812">Transmembrane</keyword>
<evidence type="ECO:0000256" key="2">
    <source>
        <dbReference type="SAM" id="Phobius"/>
    </source>
</evidence>
<evidence type="ECO:0008006" key="5">
    <source>
        <dbReference type="Google" id="ProtNLM"/>
    </source>
</evidence>
<dbReference type="KEGG" id="cgk:CGERO_07510"/>
<evidence type="ECO:0000313" key="4">
    <source>
        <dbReference type="Proteomes" id="UP000271587"/>
    </source>
</evidence>
<keyword evidence="4" id="KW-1185">Reference proteome</keyword>
<organism evidence="3 4">
    <name type="scientific">Corynebacterium gerontici</name>
    <dbReference type="NCBI Taxonomy" id="2079234"/>
    <lineage>
        <taxon>Bacteria</taxon>
        <taxon>Bacillati</taxon>
        <taxon>Actinomycetota</taxon>
        <taxon>Actinomycetes</taxon>
        <taxon>Mycobacteriales</taxon>
        <taxon>Corynebacteriaceae</taxon>
        <taxon>Corynebacterium</taxon>
    </lineage>
</organism>
<feature type="compositionally biased region" description="Polar residues" evidence="1">
    <location>
        <begin position="1"/>
        <end position="13"/>
    </location>
</feature>
<feature type="transmembrane region" description="Helical" evidence="2">
    <location>
        <begin position="146"/>
        <end position="166"/>
    </location>
</feature>
<feature type="compositionally biased region" description="Basic and acidic residues" evidence="1">
    <location>
        <begin position="49"/>
        <end position="90"/>
    </location>
</feature>
<evidence type="ECO:0000313" key="3">
    <source>
        <dbReference type="EMBL" id="AZA11802.1"/>
    </source>
</evidence>
<feature type="transmembrane region" description="Helical" evidence="2">
    <location>
        <begin position="122"/>
        <end position="140"/>
    </location>
</feature>
<dbReference type="OrthoDB" id="5194448at2"/>
<feature type="region of interest" description="Disordered" evidence="1">
    <location>
        <begin position="1"/>
        <end position="90"/>
    </location>
</feature>
<reference evidence="3 4" key="1">
    <citation type="submission" date="2018-11" db="EMBL/GenBank/DDBJ databases">
        <authorList>
            <person name="Kleinhagauer T."/>
            <person name="Glaeser S.P."/>
            <person name="Spergser J."/>
            <person name="Ruckert C."/>
            <person name="Kaempfer P."/>
            <person name="Busse H.-J."/>
        </authorList>
    </citation>
    <scope>NUCLEOTIDE SEQUENCE [LARGE SCALE GENOMIC DNA]</scope>
    <source>
        <strain evidence="3 4">W8</strain>
    </source>
</reference>
<name>A0A3G6J1G3_9CORY</name>
<evidence type="ECO:0000256" key="1">
    <source>
        <dbReference type="SAM" id="MobiDB-lite"/>
    </source>
</evidence>
<dbReference type="InterPro" id="IPR021403">
    <property type="entry name" value="DUF3043"/>
</dbReference>